<evidence type="ECO:0000256" key="3">
    <source>
        <dbReference type="ARBA" id="ARBA00022801"/>
    </source>
</evidence>
<protein>
    <recommendedName>
        <fullName evidence="5">GPN-loop GTPase 3</fullName>
    </recommendedName>
</protein>
<gene>
    <name evidence="6" type="ORF">BU14_0709s0002</name>
</gene>
<accession>A0A1X6NPS3</accession>
<keyword evidence="3 5" id="KW-0378">Hydrolase</keyword>
<proteinExistence type="inferred from homology"/>
<evidence type="ECO:0000313" key="7">
    <source>
        <dbReference type="Proteomes" id="UP000218209"/>
    </source>
</evidence>
<dbReference type="GO" id="GO:0005525">
    <property type="term" value="F:GTP binding"/>
    <property type="evidence" value="ECO:0007669"/>
    <property type="project" value="UniProtKB-KW"/>
</dbReference>
<organism evidence="6 7">
    <name type="scientific">Porphyra umbilicalis</name>
    <name type="common">Purple laver</name>
    <name type="synonym">Red alga</name>
    <dbReference type="NCBI Taxonomy" id="2786"/>
    <lineage>
        <taxon>Eukaryota</taxon>
        <taxon>Rhodophyta</taxon>
        <taxon>Bangiophyceae</taxon>
        <taxon>Bangiales</taxon>
        <taxon>Bangiaceae</taxon>
        <taxon>Porphyra</taxon>
    </lineage>
</organism>
<dbReference type="GO" id="GO:0003924">
    <property type="term" value="F:GTPase activity"/>
    <property type="evidence" value="ECO:0007669"/>
    <property type="project" value="TreeGrafter"/>
</dbReference>
<comment type="similarity">
    <text evidence="1 5">Belongs to the GPN-loop GTPase family.</text>
</comment>
<evidence type="ECO:0000313" key="6">
    <source>
        <dbReference type="EMBL" id="OSX70618.1"/>
    </source>
</evidence>
<dbReference type="PANTHER" id="PTHR21231:SF7">
    <property type="entry name" value="GPN-LOOP GTPASE 3"/>
    <property type="match status" value="1"/>
</dbReference>
<comment type="subunit">
    <text evidence="5">Binds to RNA polymerase II (RNAPII).</text>
</comment>
<name>A0A1X6NPS3_PORUM</name>
<dbReference type="Gene3D" id="3.40.50.300">
    <property type="entry name" value="P-loop containing nucleotide triphosphate hydrolases"/>
    <property type="match status" value="1"/>
</dbReference>
<dbReference type="Pfam" id="PF03029">
    <property type="entry name" value="ATP_bind_1"/>
    <property type="match status" value="1"/>
</dbReference>
<dbReference type="AlphaFoldDB" id="A0A1X6NPS3"/>
<keyword evidence="7" id="KW-1185">Reference proteome</keyword>
<dbReference type="InterPro" id="IPR027417">
    <property type="entry name" value="P-loop_NTPase"/>
</dbReference>
<evidence type="ECO:0000256" key="2">
    <source>
        <dbReference type="ARBA" id="ARBA00022741"/>
    </source>
</evidence>
<dbReference type="InterPro" id="IPR004130">
    <property type="entry name" value="Gpn"/>
</dbReference>
<comment type="function">
    <text evidence="5">Small GTPase required for proper nuclear import of RNA polymerase II and III (RNAPII and RNAPIII). May act at an RNAP assembly step prior to nuclear import.</text>
</comment>
<sequence>MPRFAQLVLGPAGTGKSTYCGALYNHIKATDPHRPVHVVNLDPAATDLAYAPTVDIRTFVTAEGAAEAHGLGPNGALVWCMEHLVAHPEWLEDQLDAFIDGDTLLLDVPGQIELYTVHDCMATLATQLASWDVRLCAVFLMDAQFLGDGAKFLGAALAALATMVRLAVPHVSILSKADLLAAGRPGGRTKLEELLEMDIPSLVGEMVAAATVGRPAAADSLATVLLHVDMALQYHEGLEVRVARDGDEEGEGG</sequence>
<evidence type="ECO:0000256" key="4">
    <source>
        <dbReference type="ARBA" id="ARBA00023134"/>
    </source>
</evidence>
<evidence type="ECO:0000256" key="1">
    <source>
        <dbReference type="ARBA" id="ARBA00005290"/>
    </source>
</evidence>
<dbReference type="PANTHER" id="PTHR21231">
    <property type="entry name" value="XPA-BINDING PROTEIN 1-RELATED"/>
    <property type="match status" value="1"/>
</dbReference>
<dbReference type="Proteomes" id="UP000218209">
    <property type="component" value="Unassembled WGS sequence"/>
</dbReference>
<evidence type="ECO:0000256" key="5">
    <source>
        <dbReference type="RuleBase" id="RU365059"/>
    </source>
</evidence>
<keyword evidence="2 5" id="KW-0547">Nucleotide-binding</keyword>
<dbReference type="OrthoDB" id="5839at2759"/>
<dbReference type="SUPFAM" id="SSF52540">
    <property type="entry name" value="P-loop containing nucleoside triphosphate hydrolases"/>
    <property type="match status" value="1"/>
</dbReference>
<keyword evidence="4 5" id="KW-0342">GTP-binding</keyword>
<dbReference type="EMBL" id="KV919231">
    <property type="protein sequence ID" value="OSX70618.1"/>
    <property type="molecule type" value="Genomic_DNA"/>
</dbReference>
<reference evidence="6 7" key="1">
    <citation type="submission" date="2017-03" db="EMBL/GenBank/DDBJ databases">
        <title>WGS assembly of Porphyra umbilicalis.</title>
        <authorList>
            <person name="Brawley S.H."/>
            <person name="Blouin N.A."/>
            <person name="Ficko-Blean E."/>
            <person name="Wheeler G.L."/>
            <person name="Lohr M."/>
            <person name="Goodson H.V."/>
            <person name="Jenkins J.W."/>
            <person name="Blaby-Haas C.E."/>
            <person name="Helliwell K.E."/>
            <person name="Chan C."/>
            <person name="Marriage T."/>
            <person name="Bhattacharya D."/>
            <person name="Klein A.S."/>
            <person name="Badis Y."/>
            <person name="Brodie J."/>
            <person name="Cao Y."/>
            <person name="Collen J."/>
            <person name="Dittami S.M."/>
            <person name="Gachon C.M."/>
            <person name="Green B.R."/>
            <person name="Karpowicz S."/>
            <person name="Kim J.W."/>
            <person name="Kudahl U."/>
            <person name="Lin S."/>
            <person name="Michel G."/>
            <person name="Mittag M."/>
            <person name="Olson B.J."/>
            <person name="Pangilinan J."/>
            <person name="Peng Y."/>
            <person name="Qiu H."/>
            <person name="Shu S."/>
            <person name="Singer J.T."/>
            <person name="Smith A.G."/>
            <person name="Sprecher B.N."/>
            <person name="Wagner V."/>
            <person name="Wang W."/>
            <person name="Wang Z.-Y."/>
            <person name="Yan J."/>
            <person name="Yarish C."/>
            <person name="Zoeuner-Riek S."/>
            <person name="Zhuang Y."/>
            <person name="Zou Y."/>
            <person name="Lindquist E.A."/>
            <person name="Grimwood J."/>
            <person name="Barry K."/>
            <person name="Rokhsar D.S."/>
            <person name="Schmutz J."/>
            <person name="Stiller J.W."/>
            <person name="Grossman A.R."/>
            <person name="Prochnik S.E."/>
        </authorList>
    </citation>
    <scope>NUCLEOTIDE SEQUENCE [LARGE SCALE GENOMIC DNA]</scope>
    <source>
        <strain evidence="6">4086291</strain>
    </source>
</reference>